<dbReference type="PANTHER" id="PTHR23253">
    <property type="entry name" value="EUKARYOTIC TRANSLATION INITIATION FACTOR 4 GAMMA"/>
    <property type="match status" value="1"/>
</dbReference>
<dbReference type="EMBL" id="CACTIH010000176">
    <property type="protein sequence ID" value="CAA2956158.1"/>
    <property type="molecule type" value="Genomic_DNA"/>
</dbReference>
<keyword evidence="2 9" id="KW-0396">Initiation factor</keyword>
<comment type="similarity">
    <text evidence="1">Belongs to the eukaryotic initiation factor 4G family.</text>
</comment>
<feature type="compositionally biased region" description="Gly residues" evidence="7">
    <location>
        <begin position="34"/>
        <end position="45"/>
    </location>
</feature>
<feature type="compositionally biased region" description="Basic and acidic residues" evidence="7">
    <location>
        <begin position="1"/>
        <end position="12"/>
    </location>
</feature>
<feature type="region of interest" description="Disordered" evidence="7">
    <location>
        <begin position="406"/>
        <end position="427"/>
    </location>
</feature>
<feature type="compositionally biased region" description="Polar residues" evidence="7">
    <location>
        <begin position="669"/>
        <end position="683"/>
    </location>
</feature>
<evidence type="ECO:0000256" key="4">
    <source>
        <dbReference type="ARBA" id="ARBA00022917"/>
    </source>
</evidence>
<organism evidence="9 10">
    <name type="scientific">Olea europaea subsp. europaea</name>
    <dbReference type="NCBI Taxonomy" id="158383"/>
    <lineage>
        <taxon>Eukaryota</taxon>
        <taxon>Viridiplantae</taxon>
        <taxon>Streptophyta</taxon>
        <taxon>Embryophyta</taxon>
        <taxon>Tracheophyta</taxon>
        <taxon>Spermatophyta</taxon>
        <taxon>Magnoliopsida</taxon>
        <taxon>eudicotyledons</taxon>
        <taxon>Gunneridae</taxon>
        <taxon>Pentapetalae</taxon>
        <taxon>asterids</taxon>
        <taxon>lamiids</taxon>
        <taxon>Lamiales</taxon>
        <taxon>Oleaceae</taxon>
        <taxon>Oleeae</taxon>
        <taxon>Olea</taxon>
    </lineage>
</organism>
<feature type="region of interest" description="Disordered" evidence="7">
    <location>
        <begin position="663"/>
        <end position="690"/>
    </location>
</feature>
<feature type="region of interest" description="Disordered" evidence="7">
    <location>
        <begin position="472"/>
        <end position="624"/>
    </location>
</feature>
<evidence type="ECO:0000256" key="6">
    <source>
        <dbReference type="ARBA" id="ARBA00075135"/>
    </source>
</evidence>
<dbReference type="PANTHER" id="PTHR23253:SF9">
    <property type="entry name" value="EUKARYOTIC TRANSLATION INITIATION FACTOR 4 GAMMA 2"/>
    <property type="match status" value="1"/>
</dbReference>
<sequence>MSHNTSRGDRTESGQNRKTGRSSSFNQQRQFSGGFKGGGGGGGGSSSATTANPSISNRSTKKSNSIQGGQSRVRGPNVIQDSSHSFPVPVVQNGAQRHQPTPGVSDALVTSKSANVTPIDTPAQRITQAVPRAPSTNASTAAPSTSTSTSSDTSSSATPGKAAVDASGSFSLQFGSISPGFMSGMQIPARTSSAPPNLDEQKKDQASHDSLKAAPAVPTPTIPKQRLLKKDTRVHDQPNTGEAQPVSQSKRDVQVSAAPFATQTQKPSVHPMSGMSMQMQFNQPQVPVQFGVPKLQIQSQATPTTSLPIPIQMGMSIPLPMGNPPMFVSGLRPPHMMQSQGLMHQGQNLNYSSQMGHQMPPQLGSIGINRAPQCPPQQAAKFTASRKTVKITHPVTHEELRLDGSVGPRFHPNVPPPSQPIPSFPPNQPMSYYATSYNSGSLYFPPPSSLPPNSAQILPSSQSPRFFNQVTVKPTSGSHVDKGTLPTSEKGESMKPLSPRGEVMCCQKDFDPSSSSYLKQSKPSVEPLSTSVSMASKQSATVRGSVTMETEGPKTLSSASLALVDDIASSPSSGAGDARNNTFDEPDSIMDEHKKPSNRGQRDQVCAQYPSASGLSSQLPEPETLEAKTSILSRTSVMSETTKESSLTTAATALEAYDSKIDRVDEGKTSQSSNILDTNNVKNRQSKTETLGIKGKEEVILPEVDEGKTSQSSNILDTNNVKNRQSKTEILGIKGKEEVILPESFKPHNSSPETSSKSISPKSSEITCNHEESSSQEVVASSSHDSSLETSQQTLEECTSCYGDVSVADNLIASTSMLDGGSAIDASVRDDKTSTSDTSLSVPDTVKSKEASIMNSDIVDQDCYPVSIPSTSESVLKSENEGIENNSAKSTMARVRMKKKELYRKAEAAGTSSDLYMAYKGPEEKKETDAPAKSTENNLRNTTDETRDIAISSMKSGQSKVEPEDWEDAVDISSPKLTMKNEQQVNDHHGNGIMTIMYSRDFLLKFAEKCTELPKGFEIPSDMAGALMVSSFNTPHESYPSPLKKFDRPIGGFRPDHHGSVMADEDKRSKIPGPLMLGKGDMQMDIGYGGNVGYRPGQGGNYGVLWNFHVQSPIQHAGGILAGSMQSLGPQGGLQRNNSDSDRWQRGTAFQKGLIPSPQTPLRVMHKAEKKYEIGKVSDEEEIKQRQLKAILNKLTPQNFEKLFEQVKQVNIDNVVTLSGVISQIFDKALMEPTFCEMYANFCFHLAVELPDLSVENERITFKRLLLNKCQEEFERGEKEEEEANKADVEGQAKQSEEEREEKRLRARRRMLGNIRLIGELYKKRMLTERIMHECIKKLLGQYQNPDEEDVEALCKLMSTIGEMIDHPKAKEHMDAYFDIMARLSNNMKLSSRVRFMLKDSIDLRKNNWQQRRKVEGPKKIDEVHRDAAQERQAQASRLARASSIGTSGRRGPPLDFAPRAPNLSSSPSPQMVGFRAVPLQLRGHGSQDVRLEERHHFENRSMSVSLPQRPLSNDSITLGPQGGLARGMAFRGQPSARGLPLVEISSPGDARRIAPSLNGFSSVPERTAYGQREDLMTRYMPERFSSPSVHDQSNLQERSINHRNRDIRNADHNFDRSLPTSTQDRPLAFIQDASSENMLPEERLQHMSMSAIKEFYSARDENEVALCIKELNAPSFYPSMISLWVADSFERNDAERDLLTKLLIGLMKARDEMISQDQLIKGFESVLTALEDAVNDAPRAAEFLGRIFAKVIMEDVISFSEVGRLINEGGEEQGSLVEIGLAAEVLGSIFETIKSEMGDSVLTQIRSSSNMQLENFRPPGYKKSGRLDKFT</sequence>
<feature type="compositionally biased region" description="Basic and acidic residues" evidence="7">
    <location>
        <begin position="1413"/>
        <end position="1430"/>
    </location>
</feature>
<feature type="compositionally biased region" description="Polar residues" evidence="7">
    <location>
        <begin position="610"/>
        <end position="619"/>
    </location>
</feature>
<feature type="domain" description="MI" evidence="8">
    <location>
        <begin position="1644"/>
        <end position="1768"/>
    </location>
</feature>
<keyword evidence="10" id="KW-1185">Reference proteome</keyword>
<feature type="compositionally biased region" description="Low complexity" evidence="7">
    <location>
        <begin position="775"/>
        <end position="789"/>
    </location>
</feature>
<feature type="compositionally biased region" description="Pro residues" evidence="7">
    <location>
        <begin position="413"/>
        <end position="427"/>
    </location>
</feature>
<proteinExistence type="inferred from homology"/>
<dbReference type="PROSITE" id="PS51366">
    <property type="entry name" value="MI"/>
    <property type="match status" value="1"/>
</dbReference>
<feature type="compositionally biased region" description="Low complexity" evidence="7">
    <location>
        <begin position="1431"/>
        <end position="1444"/>
    </location>
</feature>
<evidence type="ECO:0000256" key="3">
    <source>
        <dbReference type="ARBA" id="ARBA00022845"/>
    </source>
</evidence>
<evidence type="ECO:0000259" key="8">
    <source>
        <dbReference type="PROSITE" id="PS51366"/>
    </source>
</evidence>
<dbReference type="InterPro" id="IPR003890">
    <property type="entry name" value="MIF4G-like_typ-3"/>
</dbReference>
<dbReference type="GO" id="GO:0003729">
    <property type="term" value="F:mRNA binding"/>
    <property type="evidence" value="ECO:0007669"/>
    <property type="project" value="TreeGrafter"/>
</dbReference>
<dbReference type="GO" id="GO:0006417">
    <property type="term" value="P:regulation of translation"/>
    <property type="evidence" value="ECO:0007669"/>
    <property type="project" value="UniProtKB-KW"/>
</dbReference>
<dbReference type="OrthoDB" id="514777at2759"/>
<dbReference type="SMART" id="SM00544">
    <property type="entry name" value="MA3"/>
    <property type="match status" value="1"/>
</dbReference>
<dbReference type="Pfam" id="PF02854">
    <property type="entry name" value="MIF4G"/>
    <property type="match status" value="1"/>
</dbReference>
<dbReference type="InterPro" id="IPR003891">
    <property type="entry name" value="Initiation_fac_eIF4g_MI"/>
</dbReference>
<feature type="compositionally biased region" description="Polar residues" evidence="7">
    <location>
        <begin position="108"/>
        <end position="118"/>
    </location>
</feature>
<dbReference type="SUPFAM" id="SSF48371">
    <property type="entry name" value="ARM repeat"/>
    <property type="match status" value="2"/>
</dbReference>
<feature type="compositionally biased region" description="Low complexity" evidence="7">
    <location>
        <begin position="750"/>
        <end position="767"/>
    </location>
</feature>
<comment type="caution">
    <text evidence="9">The sequence shown here is derived from an EMBL/GenBank/DDBJ whole genome shotgun (WGS) entry which is preliminary data.</text>
</comment>
<evidence type="ECO:0000256" key="2">
    <source>
        <dbReference type="ARBA" id="ARBA00022540"/>
    </source>
</evidence>
<evidence type="ECO:0000256" key="1">
    <source>
        <dbReference type="ARBA" id="ARBA00005775"/>
    </source>
</evidence>
<dbReference type="FunFam" id="1.25.40.180:FF:000024">
    <property type="entry name" value="Eukaryotic translation initiation factor 4G"/>
    <property type="match status" value="1"/>
</dbReference>
<feature type="compositionally biased region" description="Low complexity" evidence="7">
    <location>
        <begin position="133"/>
        <end position="159"/>
    </location>
</feature>
<feature type="region of interest" description="Disordered" evidence="7">
    <location>
        <begin position="175"/>
        <end position="254"/>
    </location>
</feature>
<feature type="compositionally biased region" description="Basic and acidic residues" evidence="7">
    <location>
        <begin position="199"/>
        <end position="211"/>
    </location>
</feature>
<reference evidence="9 10" key="1">
    <citation type="submission" date="2019-12" db="EMBL/GenBank/DDBJ databases">
        <authorList>
            <person name="Alioto T."/>
            <person name="Alioto T."/>
            <person name="Gomez Garrido J."/>
        </authorList>
    </citation>
    <scope>NUCLEOTIDE SEQUENCE [LARGE SCALE GENOMIC DNA]</scope>
</reference>
<keyword evidence="4" id="KW-0648">Protein biosynthesis</keyword>
<feature type="compositionally biased region" description="Polar residues" evidence="7">
    <location>
        <begin position="569"/>
        <end position="583"/>
    </location>
</feature>
<feature type="compositionally biased region" description="Low complexity" evidence="7">
    <location>
        <begin position="512"/>
        <end position="524"/>
    </location>
</feature>
<evidence type="ECO:0000313" key="9">
    <source>
        <dbReference type="EMBL" id="CAA2956158.1"/>
    </source>
</evidence>
<evidence type="ECO:0000256" key="7">
    <source>
        <dbReference type="SAM" id="MobiDB-lite"/>
    </source>
</evidence>
<evidence type="ECO:0000313" key="10">
    <source>
        <dbReference type="Proteomes" id="UP000594638"/>
    </source>
</evidence>
<feature type="compositionally biased region" description="Low complexity" evidence="7">
    <location>
        <begin position="21"/>
        <end position="33"/>
    </location>
</feature>
<dbReference type="Gramene" id="OE9A003907T2">
    <property type="protein sequence ID" value="OE9A003907C2"/>
    <property type="gene ID" value="OE9A003907"/>
</dbReference>
<dbReference type="Proteomes" id="UP000594638">
    <property type="component" value="Unassembled WGS sequence"/>
</dbReference>
<dbReference type="Pfam" id="PF02847">
    <property type="entry name" value="MA3"/>
    <property type="match status" value="1"/>
</dbReference>
<dbReference type="InterPro" id="IPR016024">
    <property type="entry name" value="ARM-type_fold"/>
</dbReference>
<dbReference type="GO" id="GO:0016281">
    <property type="term" value="C:eukaryotic translation initiation factor 4F complex"/>
    <property type="evidence" value="ECO:0007669"/>
    <property type="project" value="TreeGrafter"/>
</dbReference>
<accession>A0A8S0PQI0</accession>
<feature type="compositionally biased region" description="Polar residues" evidence="7">
    <location>
        <begin position="237"/>
        <end position="248"/>
    </location>
</feature>
<feature type="compositionally biased region" description="Polar residues" evidence="7">
    <location>
        <begin position="527"/>
        <end position="548"/>
    </location>
</feature>
<gene>
    <name evidence="9" type="ORF">OLEA9_A003907</name>
</gene>
<keyword evidence="3" id="KW-0810">Translation regulation</keyword>
<feature type="region of interest" description="Disordered" evidence="7">
    <location>
        <begin position="922"/>
        <end position="947"/>
    </location>
</feature>
<name>A0A8S0PQI0_OLEEU</name>
<feature type="region of interest" description="Disordered" evidence="7">
    <location>
        <begin position="1409"/>
        <end position="1472"/>
    </location>
</feature>
<feature type="region of interest" description="Disordered" evidence="7">
    <location>
        <begin position="742"/>
        <end position="791"/>
    </location>
</feature>
<dbReference type="FunFam" id="1.25.40.180:FF:000034">
    <property type="entry name" value="Eukaryotic translation initiation factor 4G"/>
    <property type="match status" value="1"/>
</dbReference>
<feature type="region of interest" description="Disordered" evidence="7">
    <location>
        <begin position="1277"/>
        <end position="1302"/>
    </location>
</feature>
<dbReference type="GO" id="GO:0003743">
    <property type="term" value="F:translation initiation factor activity"/>
    <property type="evidence" value="ECO:0007669"/>
    <property type="project" value="UniProtKB-KW"/>
</dbReference>
<dbReference type="SMART" id="SM00543">
    <property type="entry name" value="MIF4G"/>
    <property type="match status" value="1"/>
</dbReference>
<dbReference type="Gene3D" id="1.25.40.180">
    <property type="match status" value="2"/>
</dbReference>
<evidence type="ECO:0000256" key="5">
    <source>
        <dbReference type="ARBA" id="ARBA00067320"/>
    </source>
</evidence>
<feature type="compositionally biased region" description="Polar residues" evidence="7">
    <location>
        <begin position="48"/>
        <end position="70"/>
    </location>
</feature>
<protein>
    <recommendedName>
        <fullName evidence="5">Eukaryotic translation initiation factor 4G</fullName>
    </recommendedName>
    <alternativeName>
        <fullName evidence="6">Protein synthesis initiation factor 4G</fullName>
    </alternativeName>
</protein>
<feature type="region of interest" description="Disordered" evidence="7">
    <location>
        <begin position="1"/>
        <end position="163"/>
    </location>
</feature>